<reference evidence="2 3" key="1">
    <citation type="journal article" date="2013" name="PLoS Genet.">
        <title>The genome and development-dependent transcriptomes of Pyronema confluens: a window into fungal evolution.</title>
        <authorList>
            <person name="Traeger S."/>
            <person name="Altegoer F."/>
            <person name="Freitag M."/>
            <person name="Gabaldon T."/>
            <person name="Kempken F."/>
            <person name="Kumar A."/>
            <person name="Marcet-Houben M."/>
            <person name="Poggeler S."/>
            <person name="Stajich J.E."/>
            <person name="Nowrousian M."/>
        </authorList>
    </citation>
    <scope>NUCLEOTIDE SEQUENCE [LARGE SCALE GENOMIC DNA]</scope>
    <source>
        <strain evidence="3">CBS 100304</strain>
        <tissue evidence="2">Vegetative mycelium</tissue>
    </source>
</reference>
<feature type="region of interest" description="Disordered" evidence="1">
    <location>
        <begin position="327"/>
        <end position="347"/>
    </location>
</feature>
<name>U4LEB9_PYROM</name>
<feature type="compositionally biased region" description="Acidic residues" evidence="1">
    <location>
        <begin position="152"/>
        <end position="166"/>
    </location>
</feature>
<feature type="compositionally biased region" description="Polar residues" evidence="1">
    <location>
        <begin position="13"/>
        <end position="28"/>
    </location>
</feature>
<keyword evidence="3" id="KW-1185">Reference proteome</keyword>
<dbReference type="Proteomes" id="UP000018144">
    <property type="component" value="Unassembled WGS sequence"/>
</dbReference>
<feature type="compositionally biased region" description="Low complexity" evidence="1">
    <location>
        <begin position="329"/>
        <end position="341"/>
    </location>
</feature>
<accession>U4LEB9</accession>
<gene>
    <name evidence="2" type="ORF">PCON_09227</name>
</gene>
<feature type="region of interest" description="Disordered" evidence="1">
    <location>
        <begin position="142"/>
        <end position="172"/>
    </location>
</feature>
<organism evidence="2 3">
    <name type="scientific">Pyronema omphalodes (strain CBS 100304)</name>
    <name type="common">Pyronema confluens</name>
    <dbReference type="NCBI Taxonomy" id="1076935"/>
    <lineage>
        <taxon>Eukaryota</taxon>
        <taxon>Fungi</taxon>
        <taxon>Dikarya</taxon>
        <taxon>Ascomycota</taxon>
        <taxon>Pezizomycotina</taxon>
        <taxon>Pezizomycetes</taxon>
        <taxon>Pezizales</taxon>
        <taxon>Pyronemataceae</taxon>
        <taxon>Pyronema</taxon>
    </lineage>
</organism>
<evidence type="ECO:0000313" key="2">
    <source>
        <dbReference type="EMBL" id="CCX09634.1"/>
    </source>
</evidence>
<dbReference type="EMBL" id="HF935477">
    <property type="protein sequence ID" value="CCX09634.1"/>
    <property type="molecule type" value="Genomic_DNA"/>
</dbReference>
<feature type="compositionally biased region" description="Basic and acidic residues" evidence="1">
    <location>
        <begin position="61"/>
        <end position="75"/>
    </location>
</feature>
<protein>
    <submittedName>
        <fullName evidence="2">Uncharacterized protein</fullName>
    </submittedName>
</protein>
<evidence type="ECO:0000256" key="1">
    <source>
        <dbReference type="SAM" id="MobiDB-lite"/>
    </source>
</evidence>
<evidence type="ECO:0000313" key="3">
    <source>
        <dbReference type="Proteomes" id="UP000018144"/>
    </source>
</evidence>
<dbReference type="AlphaFoldDB" id="U4LEB9"/>
<proteinExistence type="predicted"/>
<sequence length="452" mass="49991">MPKKSAPTPKVVKNNSISNSAAMDSTPNDLDLTDAGMPDAEILNAEILNADAPRSSHKRNYNREPGEPNEADERAARRKTNFQREINAMNREYDQMLQRAKGSLNTVEQGCSEMARSIQQDIRRTTESLNALTASAAPIDGDVSVDTPIADADADDNADTDADDDAADHPDPSAVQTLKACKLPRDGPVQCNEIPLPDQVRAIRRLRLWLGPEWTKKRAEEHLDTKLKKQKSKVGRRYNRTENKKRTKVNEPPLLGPRQTLWRDREAAAAAEALNDISEAVANESGVNVDGSNPAGVVIPDEEDDEDSLHSYPTPVGALALVTPAAAQEPEFPSSPLSSLPCEGDEEAHQPDFVEDVKIMVVPSPLPSVAASEAGEEADQPDLLDVKNEHLLAPLHCLQYLPAKLMRKLINMILIEDMEIKDRMEIYDEKIEFMIWILDVERGLRLTPQKCK</sequence>
<feature type="region of interest" description="Disordered" evidence="1">
    <location>
        <begin position="1"/>
        <end position="87"/>
    </location>
</feature>